<keyword evidence="9 10" id="KW-0539">Nucleus</keyword>
<feature type="coiled-coil region" evidence="12">
    <location>
        <begin position="552"/>
        <end position="579"/>
    </location>
</feature>
<keyword evidence="1" id="KW-0813">Transport</keyword>
<dbReference type="InterPro" id="IPR003851">
    <property type="entry name" value="Znf_Dof"/>
</dbReference>
<sequence length="609" mass="69332">MSTSRLFSFQQLGGMESMNHVSMDVEGDHTLIKKVELKCPRCESTNTKFHFYQNYQKSQPRHYCKDCGRGWSVNGKLRDMPVGGGERKTRQPDVSAPDHTQKGLKCPHCESTNTKFFYYQNHQESQPRHYCKDCRRSWSVNGKLRDFPVSGGERKIRQPDVSTLHHTRKGLKCPRCESANTKFFYFKKKGKSKPCHFCNDCRRQWTVGGRLMTCAGGRKRRQPESSMANQASMSEVAEALKCPCCESTNTKFAYYQNQNKSKPVHFCNNCLHYWTVAVGGTLWASPGREKICDLEGSGEIASIEGCESNAASNEALEVIHTECSKSFSPSILTHQPVSVCLQKFDSHIEKDNEGFHFDDEVTPTEEVNLSDTLRSLESPKTSNVVENSSCVKKCNTFNAFCSNARGKEIAQLVSVDVATTISIQPNPEPLPLESSLPFIKSSYMWPQVESMEVYRFMPQQPHFDPLKEQNEYLREGAALGLMLSFPKLVDVTRKAQFEDSRSMFDTKLKAVQIFEEYGFTVEPIRTQLVKLLQFKENCEQHNCMLKTATRGVTEVLESIALLEKDLQLLQEKKERQAFKVDVLQRTSDQFKESILAARLKFHALVAAPW</sequence>
<evidence type="ECO:0000313" key="15">
    <source>
        <dbReference type="EMBL" id="KAF5199660.1"/>
    </source>
</evidence>
<dbReference type="InterPro" id="IPR045174">
    <property type="entry name" value="Dof"/>
</dbReference>
<accession>A0A7J6WSS0</accession>
<evidence type="ECO:0000259" key="14">
    <source>
        <dbReference type="PROSITE" id="PS50884"/>
    </source>
</evidence>
<reference evidence="15 16" key="1">
    <citation type="submission" date="2020-06" db="EMBL/GenBank/DDBJ databases">
        <title>Transcriptomic and genomic resources for Thalictrum thalictroides and T. hernandezii: Facilitating candidate gene discovery in an emerging model plant lineage.</title>
        <authorList>
            <person name="Arias T."/>
            <person name="Riano-Pachon D.M."/>
            <person name="Di Stilio V.S."/>
        </authorList>
    </citation>
    <scope>NUCLEOTIDE SEQUENCE [LARGE SCALE GENOMIC DNA]</scope>
    <source>
        <strain evidence="16">cv. WT478/WT964</strain>
        <tissue evidence="15">Leaves</tissue>
    </source>
</reference>
<keyword evidence="16" id="KW-1185">Reference proteome</keyword>
<dbReference type="Gene3D" id="2.20.28.10">
    <property type="match status" value="1"/>
</dbReference>
<evidence type="ECO:0000256" key="12">
    <source>
        <dbReference type="SAM" id="Coils"/>
    </source>
</evidence>
<dbReference type="GO" id="GO:0003677">
    <property type="term" value="F:DNA binding"/>
    <property type="evidence" value="ECO:0007669"/>
    <property type="project" value="UniProtKB-UniRule"/>
</dbReference>
<keyword evidence="4 10" id="KW-0863">Zinc-finger</keyword>
<comment type="caution">
    <text evidence="15">The sequence shown here is derived from an EMBL/GenBank/DDBJ whole genome shotgun (WGS) entry which is preliminary data.</text>
</comment>
<dbReference type="GO" id="GO:0005634">
    <property type="term" value="C:nucleus"/>
    <property type="evidence" value="ECO:0007669"/>
    <property type="project" value="UniProtKB-SubCell"/>
</dbReference>
<evidence type="ECO:0000256" key="8">
    <source>
        <dbReference type="ARBA" id="ARBA00023163"/>
    </source>
</evidence>
<feature type="domain" description="Dof-type" evidence="14">
    <location>
        <begin position="37"/>
        <end position="91"/>
    </location>
</feature>
<dbReference type="Pfam" id="PF02701">
    <property type="entry name" value="Zn_ribbon_Dof"/>
    <property type="match status" value="4"/>
</dbReference>
<dbReference type="OrthoDB" id="10426349at2759"/>
<evidence type="ECO:0000313" key="16">
    <source>
        <dbReference type="Proteomes" id="UP000554482"/>
    </source>
</evidence>
<dbReference type="GO" id="GO:0003700">
    <property type="term" value="F:DNA-binding transcription factor activity"/>
    <property type="evidence" value="ECO:0007669"/>
    <property type="project" value="UniProtKB-UniRule"/>
</dbReference>
<feature type="domain" description="Dof-type" evidence="14">
    <location>
        <begin position="104"/>
        <end position="158"/>
    </location>
</feature>
<evidence type="ECO:0000256" key="1">
    <source>
        <dbReference type="ARBA" id="ARBA00022448"/>
    </source>
</evidence>
<dbReference type="InterPro" id="IPR007930">
    <property type="entry name" value="DUF724"/>
</dbReference>
<dbReference type="Pfam" id="PF05266">
    <property type="entry name" value="DUF724"/>
    <property type="match status" value="1"/>
</dbReference>
<evidence type="ECO:0000256" key="5">
    <source>
        <dbReference type="ARBA" id="ARBA00022833"/>
    </source>
</evidence>
<keyword evidence="6 11" id="KW-0805">Transcription regulation</keyword>
<keyword evidence="12" id="KW-0175">Coiled coil</keyword>
<organism evidence="15 16">
    <name type="scientific">Thalictrum thalictroides</name>
    <name type="common">Rue-anemone</name>
    <name type="synonym">Anemone thalictroides</name>
    <dbReference type="NCBI Taxonomy" id="46969"/>
    <lineage>
        <taxon>Eukaryota</taxon>
        <taxon>Viridiplantae</taxon>
        <taxon>Streptophyta</taxon>
        <taxon>Embryophyta</taxon>
        <taxon>Tracheophyta</taxon>
        <taxon>Spermatophyta</taxon>
        <taxon>Magnoliopsida</taxon>
        <taxon>Ranunculales</taxon>
        <taxon>Ranunculaceae</taxon>
        <taxon>Thalictroideae</taxon>
        <taxon>Thalictrum</taxon>
    </lineage>
</organism>
<evidence type="ECO:0000256" key="10">
    <source>
        <dbReference type="PROSITE-ProRule" id="PRU00071"/>
    </source>
</evidence>
<keyword evidence="8 11" id="KW-0804">Transcription</keyword>
<dbReference type="PROSITE" id="PS50884">
    <property type="entry name" value="ZF_DOF_2"/>
    <property type="match status" value="3"/>
</dbReference>
<comment type="subcellular location">
    <subcellularLocation>
        <location evidence="10 11">Nucleus</location>
    </subcellularLocation>
</comment>
<evidence type="ECO:0000256" key="7">
    <source>
        <dbReference type="ARBA" id="ARBA00023125"/>
    </source>
</evidence>
<evidence type="ECO:0000256" key="13">
    <source>
        <dbReference type="SAM" id="MobiDB-lite"/>
    </source>
</evidence>
<evidence type="ECO:0000256" key="9">
    <source>
        <dbReference type="ARBA" id="ARBA00023242"/>
    </source>
</evidence>
<keyword evidence="7 10" id="KW-0238">DNA-binding</keyword>
<feature type="region of interest" description="Disordered" evidence="13">
    <location>
        <begin position="78"/>
        <end position="99"/>
    </location>
</feature>
<evidence type="ECO:0000256" key="6">
    <source>
        <dbReference type="ARBA" id="ARBA00023015"/>
    </source>
</evidence>
<dbReference type="GO" id="GO:0008270">
    <property type="term" value="F:zinc ion binding"/>
    <property type="evidence" value="ECO:0007669"/>
    <property type="project" value="UniProtKB-KW"/>
</dbReference>
<name>A0A7J6WSS0_THATH</name>
<dbReference type="PANTHER" id="PTHR31992:SF62">
    <property type="entry name" value="DOF ZINC FINGER PROTEIN DOF3.1"/>
    <property type="match status" value="1"/>
</dbReference>
<dbReference type="AlphaFoldDB" id="A0A7J6WSS0"/>
<dbReference type="PANTHER" id="PTHR31992">
    <property type="entry name" value="DOF ZINC FINGER PROTEIN DOF1.4-RELATED"/>
    <property type="match status" value="1"/>
</dbReference>
<keyword evidence="2" id="KW-0341">Growth regulation</keyword>
<evidence type="ECO:0000256" key="3">
    <source>
        <dbReference type="ARBA" id="ARBA00022723"/>
    </source>
</evidence>
<proteinExistence type="predicted"/>
<keyword evidence="3 11" id="KW-0479">Metal-binding</keyword>
<gene>
    <name evidence="15" type="ORF">FRX31_010753</name>
</gene>
<evidence type="ECO:0000256" key="11">
    <source>
        <dbReference type="RuleBase" id="RU369094"/>
    </source>
</evidence>
<protein>
    <recommendedName>
        <fullName evidence="11">Dof zinc finger protein</fullName>
    </recommendedName>
</protein>
<comment type="function">
    <text evidence="11">Transcription factor that binds specifically to a 5'-AA[AG]G-3' consensus core sequence.</text>
</comment>
<dbReference type="EMBL" id="JABWDY010011618">
    <property type="protein sequence ID" value="KAF5199660.1"/>
    <property type="molecule type" value="Genomic_DNA"/>
</dbReference>
<keyword evidence="5 11" id="KW-0862">Zinc</keyword>
<evidence type="ECO:0000256" key="2">
    <source>
        <dbReference type="ARBA" id="ARBA00022604"/>
    </source>
</evidence>
<dbReference type="Proteomes" id="UP000554482">
    <property type="component" value="Unassembled WGS sequence"/>
</dbReference>
<evidence type="ECO:0000256" key="4">
    <source>
        <dbReference type="ARBA" id="ARBA00022771"/>
    </source>
</evidence>
<feature type="domain" description="Dof-type" evidence="14">
    <location>
        <begin position="171"/>
        <end position="225"/>
    </location>
</feature>